<feature type="transmembrane region" description="Helical" evidence="1">
    <location>
        <begin position="95"/>
        <end position="121"/>
    </location>
</feature>
<evidence type="ECO:0000313" key="3">
    <source>
        <dbReference type="Proteomes" id="UP000070376"/>
    </source>
</evidence>
<feature type="transmembrane region" description="Helical" evidence="1">
    <location>
        <begin position="165"/>
        <end position="186"/>
    </location>
</feature>
<accession>A0A133KJI9</accession>
<evidence type="ECO:0000313" key="2">
    <source>
        <dbReference type="EMBL" id="KWZ79713.1"/>
    </source>
</evidence>
<feature type="transmembrane region" description="Helical" evidence="1">
    <location>
        <begin position="141"/>
        <end position="158"/>
    </location>
</feature>
<gene>
    <name evidence="2" type="ORF">HMPREF3213_02489</name>
</gene>
<evidence type="ECO:0000256" key="1">
    <source>
        <dbReference type="SAM" id="Phobius"/>
    </source>
</evidence>
<keyword evidence="1" id="KW-0812">Transmembrane</keyword>
<dbReference type="Proteomes" id="UP000070376">
    <property type="component" value="Unassembled WGS sequence"/>
</dbReference>
<keyword evidence="1" id="KW-1133">Transmembrane helix</keyword>
<comment type="caution">
    <text evidence="2">The sequence shown here is derived from an EMBL/GenBank/DDBJ whole genome shotgun (WGS) entry which is preliminary data.</text>
</comment>
<proteinExistence type="predicted"/>
<name>A0A133KJI9_HEYCO</name>
<dbReference type="PATRIC" id="fig|1398.22.peg.2490"/>
<organism evidence="2 3">
    <name type="scientific">Heyndrickxia coagulans</name>
    <name type="common">Weizmannia coagulans</name>
    <dbReference type="NCBI Taxonomy" id="1398"/>
    <lineage>
        <taxon>Bacteria</taxon>
        <taxon>Bacillati</taxon>
        <taxon>Bacillota</taxon>
        <taxon>Bacilli</taxon>
        <taxon>Bacillales</taxon>
        <taxon>Bacillaceae</taxon>
        <taxon>Heyndrickxia</taxon>
    </lineage>
</organism>
<dbReference type="EMBL" id="LRPN01000109">
    <property type="protein sequence ID" value="KWZ79713.1"/>
    <property type="molecule type" value="Genomic_DNA"/>
</dbReference>
<dbReference type="RefSeq" id="WP_035190626.1">
    <property type="nucleotide sequence ID" value="NZ_CP058594.1"/>
</dbReference>
<reference evidence="3" key="1">
    <citation type="submission" date="2016-01" db="EMBL/GenBank/DDBJ databases">
        <authorList>
            <person name="Mitreva M."/>
            <person name="Pepin K.H."/>
            <person name="Mihindukulasuriya K.A."/>
            <person name="Fulton R."/>
            <person name="Fronick C."/>
            <person name="O'Laughlin M."/>
            <person name="Miner T."/>
            <person name="Herter B."/>
            <person name="Rosa B.A."/>
            <person name="Cordes M."/>
            <person name="Tomlinson C."/>
            <person name="Wollam A."/>
            <person name="Palsikar V.B."/>
            <person name="Mardis E.R."/>
            <person name="Wilson R.K."/>
        </authorList>
    </citation>
    <scope>NUCLEOTIDE SEQUENCE [LARGE SCALE GENOMIC DNA]</scope>
    <source>
        <strain evidence="3">GED7749B</strain>
    </source>
</reference>
<feature type="transmembrane region" description="Helical" evidence="1">
    <location>
        <begin position="12"/>
        <end position="35"/>
    </location>
</feature>
<dbReference type="GeneID" id="93258770"/>
<feature type="transmembrane region" description="Helical" evidence="1">
    <location>
        <begin position="55"/>
        <end position="88"/>
    </location>
</feature>
<keyword evidence="1" id="KW-0472">Membrane</keyword>
<protein>
    <recommendedName>
        <fullName evidence="4">Yip1 domain-containing protein</fullName>
    </recommendedName>
</protein>
<dbReference type="AlphaFoldDB" id="A0A133KJI9"/>
<evidence type="ECO:0008006" key="4">
    <source>
        <dbReference type="Google" id="ProtNLM"/>
    </source>
</evidence>
<sequence>MKKEITSSNTYWIFISLFFIVIFNAFFQYCIHQKALNLFWSQVDKENHLGSSINVIFYAVQSFTVLTSIVGILIGALVVAFFGFLFGIKKKKKDYLLVYSLTSLFLSFKLVIAGIVNLFHANTSKIYIVGKQSFLSQIADPFLWLSTVLFFLLGVNILSSNRKKVFYLTLIYLLIKFVNIGLSYFLNYIV</sequence>